<dbReference type="EC" id="3.1.2.6" evidence="7"/>
<dbReference type="InterPro" id="IPR035680">
    <property type="entry name" value="Clx_II_MBL"/>
</dbReference>
<dbReference type="InterPro" id="IPR001279">
    <property type="entry name" value="Metallo-B-lactamas"/>
</dbReference>
<feature type="binding site" evidence="7">
    <location>
        <position position="60"/>
    </location>
    <ligand>
        <name>Zn(2+)</name>
        <dbReference type="ChEBI" id="CHEBI:29105"/>
        <label>2</label>
    </ligand>
</feature>
<evidence type="ECO:0000256" key="7">
    <source>
        <dbReference type="HAMAP-Rule" id="MF_01374"/>
    </source>
</evidence>
<dbReference type="EMBL" id="CP014226">
    <property type="protein sequence ID" value="AMD01189.1"/>
    <property type="molecule type" value="Genomic_DNA"/>
</dbReference>
<dbReference type="UniPathway" id="UPA00619">
    <property type="reaction ID" value="UER00676"/>
</dbReference>
<comment type="similarity">
    <text evidence="3 7">Belongs to the metallo-beta-lactamase superfamily. Glyoxalase II family.</text>
</comment>
<dbReference type="PIRSF" id="PIRSF005457">
    <property type="entry name" value="Glx"/>
    <property type="match status" value="1"/>
</dbReference>
<sequence length="255" mass="27827">MLSVTPIPAFGDNYIWLMRQDTSPDVCIVDPGDAAPVIKILERDKLNLTSVLITHHHHDHVGGLAELIERYSPHVIGPQNPQIAGIDERVGQGDTCRVMGRLFEAMEVPGHTLDHIAFFTAGIPPLLFCGDTLFSAGCGRLFEGSPEQMHNSLQALASLPDDTLVFAAHEYTQANLDFASAADPNNPDVATALKETQRARALDRPTLPSNLGRERRINPFLRCADPAVRAAASQHGDTDTDQATFATLRAWKDSF</sequence>
<accession>A0A125R062</accession>
<gene>
    <name evidence="7 9" type="primary">gloB</name>
    <name evidence="9" type="ORF">LOKO_02126</name>
</gene>
<dbReference type="GO" id="GO:0046872">
    <property type="term" value="F:metal ion binding"/>
    <property type="evidence" value="ECO:0007669"/>
    <property type="project" value="UniProtKB-KW"/>
</dbReference>
<dbReference type="InterPro" id="IPR050110">
    <property type="entry name" value="Glyoxalase_II_hydrolase"/>
</dbReference>
<comment type="subunit">
    <text evidence="7">Monomer.</text>
</comment>
<comment type="catalytic activity">
    <reaction evidence="1 7">
        <text>an S-(2-hydroxyacyl)glutathione + H2O = a 2-hydroxy carboxylate + glutathione + H(+)</text>
        <dbReference type="Rhea" id="RHEA:21864"/>
        <dbReference type="ChEBI" id="CHEBI:15377"/>
        <dbReference type="ChEBI" id="CHEBI:15378"/>
        <dbReference type="ChEBI" id="CHEBI:57925"/>
        <dbReference type="ChEBI" id="CHEBI:58896"/>
        <dbReference type="ChEBI" id="CHEBI:71261"/>
        <dbReference type="EC" id="3.1.2.6"/>
    </reaction>
</comment>
<comment type="cofactor">
    <cofactor evidence="7">
        <name>Zn(2+)</name>
        <dbReference type="ChEBI" id="CHEBI:29105"/>
    </cofactor>
    <text evidence="7">Binds 2 Zn(2+) ions per subunit.</text>
</comment>
<dbReference type="NCBIfam" id="TIGR03413">
    <property type="entry name" value="GSH_gloB"/>
    <property type="match status" value="1"/>
</dbReference>
<dbReference type="PATRIC" id="fig|507626.3.peg.2118"/>
<evidence type="ECO:0000259" key="8">
    <source>
        <dbReference type="SMART" id="SM00849"/>
    </source>
</evidence>
<evidence type="ECO:0000256" key="6">
    <source>
        <dbReference type="ARBA" id="ARBA00022833"/>
    </source>
</evidence>
<feature type="binding site" evidence="7">
    <location>
        <position position="131"/>
    </location>
    <ligand>
        <name>Zn(2+)</name>
        <dbReference type="ChEBI" id="CHEBI:29105"/>
        <label>1</label>
    </ligand>
</feature>
<feature type="binding site" evidence="7">
    <location>
        <position position="169"/>
    </location>
    <ligand>
        <name>Zn(2+)</name>
        <dbReference type="ChEBI" id="CHEBI:29105"/>
        <label>2</label>
    </ligand>
</feature>
<feature type="binding site" evidence="7">
    <location>
        <position position="55"/>
    </location>
    <ligand>
        <name>Zn(2+)</name>
        <dbReference type="ChEBI" id="CHEBI:29105"/>
        <label>1</label>
    </ligand>
</feature>
<evidence type="ECO:0000313" key="9">
    <source>
        <dbReference type="EMBL" id="AMD01189.1"/>
    </source>
</evidence>
<keyword evidence="5 7" id="KW-0378">Hydrolase</keyword>
<dbReference type="HAMAP" id="MF_01374">
    <property type="entry name" value="Glyoxalase_2"/>
    <property type="match status" value="1"/>
</dbReference>
<feature type="domain" description="Metallo-beta-lactamase" evidence="8">
    <location>
        <begin position="12"/>
        <end position="169"/>
    </location>
</feature>
<proteinExistence type="inferred from homology"/>
<evidence type="ECO:0000256" key="2">
    <source>
        <dbReference type="ARBA" id="ARBA00004963"/>
    </source>
</evidence>
<dbReference type="InterPro" id="IPR032282">
    <property type="entry name" value="HAGH_C"/>
</dbReference>
<dbReference type="InterPro" id="IPR017782">
    <property type="entry name" value="Hydroxyacylglutathione_Hdrlase"/>
</dbReference>
<dbReference type="RefSeq" id="WP_066448672.1">
    <property type="nucleotide sequence ID" value="NZ_CP014226.1"/>
</dbReference>
<name>A0A125R062_9GAMM</name>
<comment type="function">
    <text evidence="7">Thiolesterase that catalyzes the hydrolysis of S-D-lactoyl-glutathione to form glutathione and D-lactic acid.</text>
</comment>
<feature type="binding site" evidence="7">
    <location>
        <position position="111"/>
    </location>
    <ligand>
        <name>Zn(2+)</name>
        <dbReference type="ChEBI" id="CHEBI:29105"/>
        <label>1</label>
    </ligand>
</feature>
<comment type="pathway">
    <text evidence="2 7">Secondary metabolite metabolism; methylglyoxal degradation; (R)-lactate from methylglyoxal: step 2/2.</text>
</comment>
<evidence type="ECO:0000256" key="4">
    <source>
        <dbReference type="ARBA" id="ARBA00022723"/>
    </source>
</evidence>
<feature type="binding site" evidence="7">
    <location>
        <position position="59"/>
    </location>
    <ligand>
        <name>Zn(2+)</name>
        <dbReference type="ChEBI" id="CHEBI:29105"/>
        <label>2</label>
    </ligand>
</feature>
<evidence type="ECO:0000256" key="5">
    <source>
        <dbReference type="ARBA" id="ARBA00022801"/>
    </source>
</evidence>
<reference evidence="9 10" key="1">
    <citation type="journal article" date="2016" name="Genome Announc.">
        <title>Draft Genome Sequence of 'Halomonas chromatireducens' Strain AGD 8-3, a Haloalkaliphilic Chromate- and Selenite-Reducing Gammaproteobacterium.</title>
        <authorList>
            <person name="Sharko F.S."/>
            <person name="Shapovalova A.A."/>
            <person name="Tsygankova S.V."/>
            <person name="Komova A.V."/>
            <person name="Boulygina E.S."/>
            <person name="Teslyuk A.B."/>
            <person name="Gotovtsev P.M."/>
            <person name="Namsaraev Z.B."/>
            <person name="Khijniak T.V."/>
            <person name="Nedoluzhko A.V."/>
            <person name="Vasilov R.G."/>
        </authorList>
    </citation>
    <scope>NUCLEOTIDE SEQUENCE [LARGE SCALE GENOMIC DNA]</scope>
    <source>
        <strain evidence="9 10">AGD 8-3</strain>
    </source>
</reference>
<dbReference type="STRING" id="507626.LOKO_02126"/>
<dbReference type="GO" id="GO:0004416">
    <property type="term" value="F:hydroxyacylglutathione hydrolase activity"/>
    <property type="evidence" value="ECO:0007669"/>
    <property type="project" value="UniProtKB-UniRule"/>
</dbReference>
<feature type="binding site" evidence="7">
    <location>
        <position position="57"/>
    </location>
    <ligand>
        <name>Zn(2+)</name>
        <dbReference type="ChEBI" id="CHEBI:29105"/>
        <label>1</label>
    </ligand>
</feature>
<dbReference type="OrthoDB" id="9802248at2"/>
<dbReference type="Proteomes" id="UP000063387">
    <property type="component" value="Chromosome"/>
</dbReference>
<dbReference type="GO" id="GO:0019243">
    <property type="term" value="P:methylglyoxal catabolic process to D-lactate via S-lactoyl-glutathione"/>
    <property type="evidence" value="ECO:0007669"/>
    <property type="project" value="UniProtKB-UniRule"/>
</dbReference>
<dbReference type="Pfam" id="PF00753">
    <property type="entry name" value="Lactamase_B"/>
    <property type="match status" value="1"/>
</dbReference>
<dbReference type="SUPFAM" id="SSF56281">
    <property type="entry name" value="Metallo-hydrolase/oxidoreductase"/>
    <property type="match status" value="1"/>
</dbReference>
<evidence type="ECO:0000256" key="3">
    <source>
        <dbReference type="ARBA" id="ARBA00006759"/>
    </source>
</evidence>
<dbReference type="AlphaFoldDB" id="A0A125R062"/>
<dbReference type="KEGG" id="hco:LOKO_02126"/>
<protein>
    <recommendedName>
        <fullName evidence="7">Hydroxyacylglutathione hydrolase</fullName>
        <ecNumber evidence="7">3.1.2.6</ecNumber>
    </recommendedName>
    <alternativeName>
        <fullName evidence="7">Glyoxalase II</fullName>
        <shortName evidence="7">Glx II</shortName>
    </alternativeName>
</protein>
<feature type="binding site" evidence="7">
    <location>
        <position position="131"/>
    </location>
    <ligand>
        <name>Zn(2+)</name>
        <dbReference type="ChEBI" id="CHEBI:29105"/>
        <label>2</label>
    </ligand>
</feature>
<reference evidence="9 10" key="2">
    <citation type="submission" date="2016-02" db="EMBL/GenBank/DDBJ databases">
        <authorList>
            <person name="Wen L."/>
            <person name="He K."/>
            <person name="Yang H."/>
        </authorList>
    </citation>
    <scope>NUCLEOTIDE SEQUENCE [LARGE SCALE GENOMIC DNA]</scope>
    <source>
        <strain evidence="9 10">AGD 8-3</strain>
    </source>
</reference>
<dbReference type="PANTHER" id="PTHR43705">
    <property type="entry name" value="HYDROXYACYLGLUTATHIONE HYDROLASE"/>
    <property type="match status" value="1"/>
</dbReference>
<dbReference type="Pfam" id="PF16123">
    <property type="entry name" value="HAGH_C"/>
    <property type="match status" value="1"/>
</dbReference>
<organism evidence="9 10">
    <name type="scientific">Halomonas chromatireducens</name>
    <dbReference type="NCBI Taxonomy" id="507626"/>
    <lineage>
        <taxon>Bacteria</taxon>
        <taxon>Pseudomonadati</taxon>
        <taxon>Pseudomonadota</taxon>
        <taxon>Gammaproteobacteria</taxon>
        <taxon>Oceanospirillales</taxon>
        <taxon>Halomonadaceae</taxon>
        <taxon>Halomonas</taxon>
    </lineage>
</organism>
<dbReference type="InterPro" id="IPR036866">
    <property type="entry name" value="RibonucZ/Hydroxyglut_hydro"/>
</dbReference>
<keyword evidence="4 7" id="KW-0479">Metal-binding</keyword>
<dbReference type="PANTHER" id="PTHR43705:SF1">
    <property type="entry name" value="HYDROXYACYLGLUTATHIONE HYDROLASE GLOB"/>
    <property type="match status" value="1"/>
</dbReference>
<evidence type="ECO:0000256" key="1">
    <source>
        <dbReference type="ARBA" id="ARBA00001623"/>
    </source>
</evidence>
<dbReference type="CDD" id="cd07723">
    <property type="entry name" value="hydroxyacylglutathione_hydrolase_MBL-fold"/>
    <property type="match status" value="1"/>
</dbReference>
<evidence type="ECO:0000313" key="10">
    <source>
        <dbReference type="Proteomes" id="UP000063387"/>
    </source>
</evidence>
<keyword evidence="6 7" id="KW-0862">Zinc</keyword>
<dbReference type="Gene3D" id="3.60.15.10">
    <property type="entry name" value="Ribonuclease Z/Hydroxyacylglutathione hydrolase-like"/>
    <property type="match status" value="1"/>
</dbReference>
<keyword evidence="10" id="KW-1185">Reference proteome</keyword>
<dbReference type="SMART" id="SM00849">
    <property type="entry name" value="Lactamase_B"/>
    <property type="match status" value="1"/>
</dbReference>